<name>A0A0F8X3B4_9ZZZZ</name>
<sequence length="27" mass="2974">QSNGAITVKSQPHEGSRFTIYLPVSEK</sequence>
<protein>
    <recommendedName>
        <fullName evidence="2">Histidine kinase/HSP90-like ATPase domain-containing protein</fullName>
    </recommendedName>
</protein>
<feature type="non-terminal residue" evidence="1">
    <location>
        <position position="1"/>
    </location>
</feature>
<dbReference type="Gene3D" id="3.30.565.10">
    <property type="entry name" value="Histidine kinase-like ATPase, C-terminal domain"/>
    <property type="match status" value="1"/>
</dbReference>
<reference evidence="1" key="1">
    <citation type="journal article" date="2015" name="Nature">
        <title>Complex archaea that bridge the gap between prokaryotes and eukaryotes.</title>
        <authorList>
            <person name="Spang A."/>
            <person name="Saw J.H."/>
            <person name="Jorgensen S.L."/>
            <person name="Zaremba-Niedzwiedzka K."/>
            <person name="Martijn J."/>
            <person name="Lind A.E."/>
            <person name="van Eijk R."/>
            <person name="Schleper C."/>
            <person name="Guy L."/>
            <person name="Ettema T.J."/>
        </authorList>
    </citation>
    <scope>NUCLEOTIDE SEQUENCE</scope>
</reference>
<dbReference type="EMBL" id="LAZR01061530">
    <property type="protein sequence ID" value="KKK63403.1"/>
    <property type="molecule type" value="Genomic_DNA"/>
</dbReference>
<accession>A0A0F8X3B4</accession>
<organism evidence="1">
    <name type="scientific">marine sediment metagenome</name>
    <dbReference type="NCBI Taxonomy" id="412755"/>
    <lineage>
        <taxon>unclassified sequences</taxon>
        <taxon>metagenomes</taxon>
        <taxon>ecological metagenomes</taxon>
    </lineage>
</organism>
<dbReference type="SUPFAM" id="SSF55874">
    <property type="entry name" value="ATPase domain of HSP90 chaperone/DNA topoisomerase II/histidine kinase"/>
    <property type="match status" value="1"/>
</dbReference>
<evidence type="ECO:0000313" key="1">
    <source>
        <dbReference type="EMBL" id="KKK63403.1"/>
    </source>
</evidence>
<dbReference type="AlphaFoldDB" id="A0A0F8X3B4"/>
<comment type="caution">
    <text evidence="1">The sequence shown here is derived from an EMBL/GenBank/DDBJ whole genome shotgun (WGS) entry which is preliminary data.</text>
</comment>
<dbReference type="InterPro" id="IPR036890">
    <property type="entry name" value="HATPase_C_sf"/>
</dbReference>
<proteinExistence type="predicted"/>
<gene>
    <name evidence="1" type="ORF">LCGC14_2994630</name>
</gene>
<evidence type="ECO:0008006" key="2">
    <source>
        <dbReference type="Google" id="ProtNLM"/>
    </source>
</evidence>